<dbReference type="Proteomes" id="UP000051841">
    <property type="component" value="Unassembled WGS sequence"/>
</dbReference>
<organism evidence="3 4">
    <name type="scientific">Kandleria vitulina DSM 20405</name>
    <dbReference type="NCBI Taxonomy" id="1410657"/>
    <lineage>
        <taxon>Bacteria</taxon>
        <taxon>Bacillati</taxon>
        <taxon>Bacillota</taxon>
        <taxon>Erysipelotrichia</taxon>
        <taxon>Erysipelotrichales</taxon>
        <taxon>Coprobacillaceae</taxon>
        <taxon>Kandleria</taxon>
    </lineage>
</organism>
<dbReference type="SUPFAM" id="SSF46565">
    <property type="entry name" value="Chaperone J-domain"/>
    <property type="match status" value="1"/>
</dbReference>
<dbReference type="Gene3D" id="1.10.287.110">
    <property type="entry name" value="DnaJ domain"/>
    <property type="match status" value="1"/>
</dbReference>
<dbReference type="PANTHER" id="PTHR24074">
    <property type="entry name" value="CO-CHAPERONE PROTEIN DJLA"/>
    <property type="match status" value="1"/>
</dbReference>
<dbReference type="PRINTS" id="PR00625">
    <property type="entry name" value="JDOMAIN"/>
</dbReference>
<dbReference type="SMART" id="SM00271">
    <property type="entry name" value="DnaJ"/>
    <property type="match status" value="1"/>
</dbReference>
<keyword evidence="1" id="KW-0235">DNA replication</keyword>
<proteinExistence type="predicted"/>
<dbReference type="EMBL" id="JQBL01000003">
    <property type="protein sequence ID" value="KRN51012.1"/>
    <property type="molecule type" value="Genomic_DNA"/>
</dbReference>
<reference evidence="3 4" key="1">
    <citation type="journal article" date="2015" name="Genome Announc.">
        <title>Expanding the biotechnology potential of lactobacilli through comparative genomics of 213 strains and associated genera.</title>
        <authorList>
            <person name="Sun Z."/>
            <person name="Harris H.M."/>
            <person name="McCann A."/>
            <person name="Guo C."/>
            <person name="Argimon S."/>
            <person name="Zhang W."/>
            <person name="Yang X."/>
            <person name="Jeffery I.B."/>
            <person name="Cooney J.C."/>
            <person name="Kagawa T.F."/>
            <person name="Liu W."/>
            <person name="Song Y."/>
            <person name="Salvetti E."/>
            <person name="Wrobel A."/>
            <person name="Rasinkangas P."/>
            <person name="Parkhill J."/>
            <person name="Rea M.C."/>
            <person name="O'Sullivan O."/>
            <person name="Ritari J."/>
            <person name="Douillard F.P."/>
            <person name="Paul Ross R."/>
            <person name="Yang R."/>
            <person name="Briner A.E."/>
            <person name="Felis G.E."/>
            <person name="de Vos W.M."/>
            <person name="Barrangou R."/>
            <person name="Klaenhammer T.R."/>
            <person name="Caufield P.W."/>
            <person name="Cui Y."/>
            <person name="Zhang H."/>
            <person name="O'Toole P.W."/>
        </authorList>
    </citation>
    <scope>NUCLEOTIDE SEQUENCE [LARGE SCALE GENOMIC DNA]</scope>
    <source>
        <strain evidence="3 4">DSM 20405</strain>
    </source>
</reference>
<dbReference type="AlphaFoldDB" id="A0A0R2HNE0"/>
<dbReference type="GO" id="GO:0006260">
    <property type="term" value="P:DNA replication"/>
    <property type="evidence" value="ECO:0007669"/>
    <property type="project" value="UniProtKB-KW"/>
</dbReference>
<evidence type="ECO:0000313" key="3">
    <source>
        <dbReference type="EMBL" id="KRN51012.1"/>
    </source>
</evidence>
<dbReference type="PATRIC" id="fig|1410657.5.peg.1126"/>
<evidence type="ECO:0000313" key="4">
    <source>
        <dbReference type="Proteomes" id="UP000051841"/>
    </source>
</evidence>
<comment type="caution">
    <text evidence="3">The sequence shown here is derived from an EMBL/GenBank/DDBJ whole genome shotgun (WGS) entry which is preliminary data.</text>
</comment>
<sequence length="199" mass="22515">MNPYDILGVPSSASDDEVKKAYRSLSKKYHPDANIGNPHQEEYTEKFKQVQTAYKTIMDDRKRGFTNRTYTNQSQSYDSSYSSSFTGTDEEAYREAAGFIQAQRFSEAMGVLNGIRNRTDVWFYYAAICEQGLGNPIAAQEYASTAYNMNPMNLQYLILLQQLTGGQRAYTTTSQSYGRTMSPFSCCYALMCLRCLGCC</sequence>
<dbReference type="CDD" id="cd06257">
    <property type="entry name" value="DnaJ"/>
    <property type="match status" value="1"/>
</dbReference>
<evidence type="ECO:0000256" key="1">
    <source>
        <dbReference type="ARBA" id="ARBA00022705"/>
    </source>
</evidence>
<feature type="domain" description="J" evidence="2">
    <location>
        <begin position="2"/>
        <end position="70"/>
    </location>
</feature>
<dbReference type="Pfam" id="PF00226">
    <property type="entry name" value="DnaJ"/>
    <property type="match status" value="1"/>
</dbReference>
<gene>
    <name evidence="3" type="ORF">IV49_GL001085</name>
</gene>
<accession>A0A0R2HNE0</accession>
<dbReference type="InterPro" id="IPR036869">
    <property type="entry name" value="J_dom_sf"/>
</dbReference>
<keyword evidence="4" id="KW-1185">Reference proteome</keyword>
<protein>
    <recommendedName>
        <fullName evidence="2">J domain-containing protein</fullName>
    </recommendedName>
</protein>
<dbReference type="RefSeq" id="WP_031588669.1">
    <property type="nucleotide sequence ID" value="NZ_JNKN01000004.1"/>
</dbReference>
<evidence type="ECO:0000259" key="2">
    <source>
        <dbReference type="PROSITE" id="PS50076"/>
    </source>
</evidence>
<dbReference type="InterPro" id="IPR050817">
    <property type="entry name" value="DjlA_DnaK_co-chaperone"/>
</dbReference>
<dbReference type="PROSITE" id="PS50076">
    <property type="entry name" value="DNAJ_2"/>
    <property type="match status" value="1"/>
</dbReference>
<name>A0A0R2HNE0_9FIRM</name>
<dbReference type="InterPro" id="IPR001623">
    <property type="entry name" value="DnaJ_domain"/>
</dbReference>